<gene>
    <name evidence="1" type="ORF">GJW-30_1_03731</name>
</gene>
<dbReference type="EMBL" id="AP014946">
    <property type="protein sequence ID" value="BAT61174.1"/>
    <property type="molecule type" value="Genomic_DNA"/>
</dbReference>
<evidence type="ECO:0000313" key="2">
    <source>
        <dbReference type="Proteomes" id="UP000236884"/>
    </source>
</evidence>
<name>A0A0S3PZ23_9BRAD</name>
<reference evidence="1 2" key="1">
    <citation type="submission" date="2015-08" db="EMBL/GenBank/DDBJ databases">
        <title>Investigation of the bacterial diversity of lava forest soil.</title>
        <authorList>
            <person name="Lee J.S."/>
        </authorList>
    </citation>
    <scope>NUCLEOTIDE SEQUENCE [LARGE SCALE GENOMIC DNA]</scope>
    <source>
        <strain evidence="1 2">GJW-30</strain>
    </source>
</reference>
<dbReference type="AlphaFoldDB" id="A0A0S3PZ23"/>
<dbReference type="Proteomes" id="UP000236884">
    <property type="component" value="Chromosome"/>
</dbReference>
<dbReference type="KEGG" id="vgo:GJW-30_1_03731"/>
<dbReference type="RefSeq" id="WP_096357905.1">
    <property type="nucleotide sequence ID" value="NZ_AP014946.1"/>
</dbReference>
<evidence type="ECO:0008006" key="3">
    <source>
        <dbReference type="Google" id="ProtNLM"/>
    </source>
</evidence>
<evidence type="ECO:0000313" key="1">
    <source>
        <dbReference type="EMBL" id="BAT61174.1"/>
    </source>
</evidence>
<accession>A0A0S3PZ23</accession>
<sequence>MALLNPLNDDRHALAPLAGWPTTPRATGILAALYRGWIRYRSWQARRETVRQLSALDRRTLRDLEIMPTEIESLVYAENNDRTHSYDRNWWRTRNEIRRG</sequence>
<organism evidence="1 2">
    <name type="scientific">Variibacter gotjawalensis</name>
    <dbReference type="NCBI Taxonomy" id="1333996"/>
    <lineage>
        <taxon>Bacteria</taxon>
        <taxon>Pseudomonadati</taxon>
        <taxon>Pseudomonadota</taxon>
        <taxon>Alphaproteobacteria</taxon>
        <taxon>Hyphomicrobiales</taxon>
        <taxon>Nitrobacteraceae</taxon>
        <taxon>Variibacter</taxon>
    </lineage>
</organism>
<proteinExistence type="predicted"/>
<protein>
    <recommendedName>
        <fullName evidence="3">DUF1127 domain-containing protein</fullName>
    </recommendedName>
</protein>
<keyword evidence="2" id="KW-1185">Reference proteome</keyword>